<dbReference type="GO" id="GO:0043248">
    <property type="term" value="P:proteasome assembly"/>
    <property type="evidence" value="ECO:0007669"/>
    <property type="project" value="TreeGrafter"/>
</dbReference>
<proteinExistence type="inferred from homology"/>
<dbReference type="PANTHER" id="PTHR12970:SF1">
    <property type="entry name" value="PROTEASOME ASSEMBLY CHAPERONE 2"/>
    <property type="match status" value="1"/>
</dbReference>
<gene>
    <name evidence="5" type="ORF">CYMTET_33623</name>
</gene>
<dbReference type="AlphaFoldDB" id="A0AAE0KR01"/>
<sequence length="256" mass="27890">MNFFSAGKHIDFEGCTLIAPTVSAGNLGQLTVDLLVSTLSLVRVGYLEDDNVLPCIGNDPYNAEPTGSLALGLELYSDSKRTIVCLQQRAPAMPGRSRAFAKNLSKWISASKFKDVIVLAGVEAAWRTEQRIGLGFQLRYVCSSSDGKLERCEALGWKLLEDEAFVHGFGQLGKDESRSPPWPLFQAIAAGENSPQALALMGFVNEGDNIPDALQLATVLANYLNLEGFGDGSSYQWRIPPSWAHLYGPPQDDCLY</sequence>
<evidence type="ECO:0000256" key="1">
    <source>
        <dbReference type="ARBA" id="ARBA00019186"/>
    </source>
</evidence>
<keyword evidence="2 4" id="KW-0143">Chaperone</keyword>
<dbReference type="SUPFAM" id="SSF159659">
    <property type="entry name" value="Cgl1923-like"/>
    <property type="match status" value="1"/>
</dbReference>
<dbReference type="EMBL" id="LGRX02020727">
    <property type="protein sequence ID" value="KAK3257284.1"/>
    <property type="molecule type" value="Genomic_DNA"/>
</dbReference>
<reference evidence="5 6" key="1">
    <citation type="journal article" date="2015" name="Genome Biol. Evol.">
        <title>Comparative Genomics of a Bacterivorous Green Alga Reveals Evolutionary Causalities and Consequences of Phago-Mixotrophic Mode of Nutrition.</title>
        <authorList>
            <person name="Burns J.A."/>
            <person name="Paasch A."/>
            <person name="Narechania A."/>
            <person name="Kim E."/>
        </authorList>
    </citation>
    <scope>NUCLEOTIDE SEQUENCE [LARGE SCALE GENOMIC DNA]</scope>
    <source>
        <strain evidence="5 6">PLY_AMNH</strain>
    </source>
</reference>
<protein>
    <recommendedName>
        <fullName evidence="1 4">Proteasome assembly chaperone 2</fullName>
    </recommendedName>
</protein>
<evidence type="ECO:0000313" key="5">
    <source>
        <dbReference type="EMBL" id="KAK3257284.1"/>
    </source>
</evidence>
<accession>A0AAE0KR01</accession>
<evidence type="ECO:0000256" key="4">
    <source>
        <dbReference type="PIRNR" id="PIRNR010044"/>
    </source>
</evidence>
<comment type="function">
    <text evidence="4">Chaperone protein which promotes assembly of the 20S proteasome as part of a heterodimer with PSMG1.</text>
</comment>
<dbReference type="InterPro" id="IPR038389">
    <property type="entry name" value="PSMG2_sf"/>
</dbReference>
<keyword evidence="6" id="KW-1185">Reference proteome</keyword>
<organism evidence="5 6">
    <name type="scientific">Cymbomonas tetramitiformis</name>
    <dbReference type="NCBI Taxonomy" id="36881"/>
    <lineage>
        <taxon>Eukaryota</taxon>
        <taxon>Viridiplantae</taxon>
        <taxon>Chlorophyta</taxon>
        <taxon>Pyramimonadophyceae</taxon>
        <taxon>Pyramimonadales</taxon>
        <taxon>Pyramimonadaceae</taxon>
        <taxon>Cymbomonas</taxon>
    </lineage>
</organism>
<dbReference type="InterPro" id="IPR016562">
    <property type="entry name" value="Proteasome_assmbl_chp_2_euk"/>
</dbReference>
<dbReference type="InterPro" id="IPR019151">
    <property type="entry name" value="Proteasome_assmbl_chaperone_2"/>
</dbReference>
<comment type="similarity">
    <text evidence="3 4">Belongs to the PSMG2 family.</text>
</comment>
<dbReference type="Proteomes" id="UP001190700">
    <property type="component" value="Unassembled WGS sequence"/>
</dbReference>
<dbReference type="Pfam" id="PF09754">
    <property type="entry name" value="PAC2"/>
    <property type="match status" value="1"/>
</dbReference>
<name>A0AAE0KR01_9CHLO</name>
<dbReference type="PANTHER" id="PTHR12970">
    <property type="entry name" value="PROTEASOME ASSEMBLY CHAPERONE 2"/>
    <property type="match status" value="1"/>
</dbReference>
<dbReference type="GO" id="GO:0005829">
    <property type="term" value="C:cytosol"/>
    <property type="evidence" value="ECO:0007669"/>
    <property type="project" value="TreeGrafter"/>
</dbReference>
<dbReference type="GO" id="GO:0005634">
    <property type="term" value="C:nucleus"/>
    <property type="evidence" value="ECO:0007669"/>
    <property type="project" value="TreeGrafter"/>
</dbReference>
<evidence type="ECO:0000256" key="3">
    <source>
        <dbReference type="ARBA" id="ARBA00025745"/>
    </source>
</evidence>
<comment type="caution">
    <text evidence="5">The sequence shown here is derived from an EMBL/GenBank/DDBJ whole genome shotgun (WGS) entry which is preliminary data.</text>
</comment>
<evidence type="ECO:0000256" key="2">
    <source>
        <dbReference type="ARBA" id="ARBA00023186"/>
    </source>
</evidence>
<dbReference type="PIRSF" id="PIRSF010044">
    <property type="entry name" value="UCP010044"/>
    <property type="match status" value="1"/>
</dbReference>
<comment type="subunit">
    <text evidence="4">Forms a heterodimer with PSMG1.</text>
</comment>
<dbReference type="Gene3D" id="3.40.50.10900">
    <property type="entry name" value="PAC-like subunit"/>
    <property type="match status" value="1"/>
</dbReference>
<evidence type="ECO:0000313" key="6">
    <source>
        <dbReference type="Proteomes" id="UP001190700"/>
    </source>
</evidence>